<protein>
    <submittedName>
        <fullName evidence="1">Uncharacterized protein</fullName>
    </submittedName>
</protein>
<comment type="caution">
    <text evidence="1">The sequence shown here is derived from an EMBL/GenBank/DDBJ whole genome shotgun (WGS) entry which is preliminary data.</text>
</comment>
<accession>A0ACB9Q992</accession>
<reference evidence="1 2" key="1">
    <citation type="journal article" date="2022" name="DNA Res.">
        <title>Chromosomal-level genome assembly of the orchid tree Bauhinia variegata (Leguminosae; Cercidoideae) supports the allotetraploid origin hypothesis of Bauhinia.</title>
        <authorList>
            <person name="Zhong Y."/>
            <person name="Chen Y."/>
            <person name="Zheng D."/>
            <person name="Pang J."/>
            <person name="Liu Y."/>
            <person name="Luo S."/>
            <person name="Meng S."/>
            <person name="Qian L."/>
            <person name="Wei D."/>
            <person name="Dai S."/>
            <person name="Zhou R."/>
        </authorList>
    </citation>
    <scope>NUCLEOTIDE SEQUENCE [LARGE SCALE GENOMIC DNA]</scope>
    <source>
        <strain evidence="1">BV-YZ2020</strain>
    </source>
</reference>
<dbReference type="Proteomes" id="UP000828941">
    <property type="component" value="Chromosome 1"/>
</dbReference>
<proteinExistence type="predicted"/>
<keyword evidence="2" id="KW-1185">Reference proteome</keyword>
<dbReference type="EMBL" id="CM039426">
    <property type="protein sequence ID" value="KAI4356431.1"/>
    <property type="molecule type" value="Genomic_DNA"/>
</dbReference>
<evidence type="ECO:0000313" key="2">
    <source>
        <dbReference type="Proteomes" id="UP000828941"/>
    </source>
</evidence>
<sequence length="101" mass="11298">DDANGISEILESLKEGKVAMTKEMCPSYIYSSWVGFPCYERDYGWGKPLWVSTVGIPSKWGIDLLPTRSGDGKEAWVNLSEEDMLQFESNPELLQFASLAS</sequence>
<gene>
    <name evidence="1" type="ORF">L6164_000453</name>
</gene>
<evidence type="ECO:0000313" key="1">
    <source>
        <dbReference type="EMBL" id="KAI4356431.1"/>
    </source>
</evidence>
<feature type="non-terminal residue" evidence="1">
    <location>
        <position position="1"/>
    </location>
</feature>
<organism evidence="1 2">
    <name type="scientific">Bauhinia variegata</name>
    <name type="common">Purple orchid tree</name>
    <name type="synonym">Phanera variegata</name>
    <dbReference type="NCBI Taxonomy" id="167791"/>
    <lineage>
        <taxon>Eukaryota</taxon>
        <taxon>Viridiplantae</taxon>
        <taxon>Streptophyta</taxon>
        <taxon>Embryophyta</taxon>
        <taxon>Tracheophyta</taxon>
        <taxon>Spermatophyta</taxon>
        <taxon>Magnoliopsida</taxon>
        <taxon>eudicotyledons</taxon>
        <taxon>Gunneridae</taxon>
        <taxon>Pentapetalae</taxon>
        <taxon>rosids</taxon>
        <taxon>fabids</taxon>
        <taxon>Fabales</taxon>
        <taxon>Fabaceae</taxon>
        <taxon>Cercidoideae</taxon>
        <taxon>Cercideae</taxon>
        <taxon>Bauhiniinae</taxon>
        <taxon>Bauhinia</taxon>
    </lineage>
</organism>
<name>A0ACB9Q992_BAUVA</name>